<dbReference type="InterPro" id="IPR000688">
    <property type="entry name" value="HypA/HybF"/>
</dbReference>
<accession>A3ITK8</accession>
<name>A3ITK8_9CHRO</name>
<dbReference type="GO" id="GO:0051604">
    <property type="term" value="P:protein maturation"/>
    <property type="evidence" value="ECO:0007669"/>
    <property type="project" value="InterPro"/>
</dbReference>
<proteinExistence type="inferred from homology"/>
<dbReference type="EMBL" id="AAXW01000029">
    <property type="protein sequence ID" value="EAZ90189.1"/>
    <property type="molecule type" value="Genomic_DNA"/>
</dbReference>
<keyword evidence="1 4" id="KW-0533">Nickel</keyword>
<organism evidence="5 6">
    <name type="scientific">Crocosphaera chwakensis CCY0110</name>
    <dbReference type="NCBI Taxonomy" id="391612"/>
    <lineage>
        <taxon>Bacteria</taxon>
        <taxon>Bacillati</taxon>
        <taxon>Cyanobacteriota</taxon>
        <taxon>Cyanophyceae</taxon>
        <taxon>Oscillatoriophycideae</taxon>
        <taxon>Chroococcales</taxon>
        <taxon>Aphanothecaceae</taxon>
        <taxon>Crocosphaera</taxon>
        <taxon>Crocosphaera chwakensis</taxon>
    </lineage>
</organism>
<dbReference type="Pfam" id="PF01155">
    <property type="entry name" value="HypA"/>
    <property type="match status" value="1"/>
</dbReference>
<feature type="binding site" evidence="4">
    <location>
        <position position="2"/>
    </location>
    <ligand>
        <name>Ni(2+)</name>
        <dbReference type="ChEBI" id="CHEBI:49786"/>
    </ligand>
</feature>
<keyword evidence="3 4" id="KW-0862">Zinc</keyword>
<feature type="binding site" evidence="4">
    <location>
        <position position="86"/>
    </location>
    <ligand>
        <name>Zn(2+)</name>
        <dbReference type="ChEBI" id="CHEBI:29105"/>
    </ligand>
</feature>
<dbReference type="RefSeq" id="WP_008276715.1">
    <property type="nucleotide sequence ID" value="NZ_AAXW01000029.1"/>
</dbReference>
<keyword evidence="2 4" id="KW-0479">Metal-binding</keyword>
<evidence type="ECO:0000313" key="6">
    <source>
        <dbReference type="Proteomes" id="UP000003781"/>
    </source>
</evidence>
<evidence type="ECO:0000313" key="5">
    <source>
        <dbReference type="EMBL" id="EAZ90189.1"/>
    </source>
</evidence>
<dbReference type="Gene3D" id="3.30.2320.80">
    <property type="match status" value="1"/>
</dbReference>
<sequence>MHELGITQNIVAIVSEQARGAPVKRVTLEIGKLSAIMPEAIRFCFDICCQDTILEGSTLEIIETEGKGKCRHCGQEINLSQPFGQCDRCDSFELDIIQGQELQIKEMEVEELCV</sequence>
<feature type="binding site" evidence="4">
    <location>
        <position position="89"/>
    </location>
    <ligand>
        <name>Zn(2+)</name>
        <dbReference type="ChEBI" id="CHEBI:29105"/>
    </ligand>
</feature>
<dbReference type="PIRSF" id="PIRSF004761">
    <property type="entry name" value="Hydrgn_mat_HypA"/>
    <property type="match status" value="1"/>
</dbReference>
<evidence type="ECO:0000256" key="1">
    <source>
        <dbReference type="ARBA" id="ARBA00022596"/>
    </source>
</evidence>
<comment type="caution">
    <text evidence="5">The sequence shown here is derived from an EMBL/GenBank/DDBJ whole genome shotgun (WGS) entry which is preliminary data.</text>
</comment>
<gene>
    <name evidence="4" type="primary">hypA</name>
    <name evidence="5" type="ORF">CY0110_30603</name>
</gene>
<reference evidence="5 6" key="1">
    <citation type="submission" date="2007-03" db="EMBL/GenBank/DDBJ databases">
        <authorList>
            <person name="Stal L."/>
            <person name="Ferriera S."/>
            <person name="Johnson J."/>
            <person name="Kravitz S."/>
            <person name="Beeson K."/>
            <person name="Sutton G."/>
            <person name="Rogers Y.-H."/>
            <person name="Friedman R."/>
            <person name="Frazier M."/>
            <person name="Venter J.C."/>
        </authorList>
    </citation>
    <scope>NUCLEOTIDE SEQUENCE [LARGE SCALE GENOMIC DNA]</scope>
    <source>
        <strain evidence="5 6">CCY0110</strain>
    </source>
</reference>
<dbReference type="PANTHER" id="PTHR34535">
    <property type="entry name" value="HYDROGENASE MATURATION FACTOR HYPA"/>
    <property type="match status" value="1"/>
</dbReference>
<evidence type="ECO:0000256" key="4">
    <source>
        <dbReference type="HAMAP-Rule" id="MF_00213"/>
    </source>
</evidence>
<dbReference type="NCBIfam" id="TIGR00100">
    <property type="entry name" value="hypA"/>
    <property type="match status" value="1"/>
</dbReference>
<feature type="binding site" evidence="4">
    <location>
        <position position="70"/>
    </location>
    <ligand>
        <name>Zn(2+)</name>
        <dbReference type="ChEBI" id="CHEBI:29105"/>
    </ligand>
</feature>
<dbReference type="AlphaFoldDB" id="A3ITK8"/>
<feature type="binding site" evidence="4">
    <location>
        <position position="73"/>
    </location>
    <ligand>
        <name>Zn(2+)</name>
        <dbReference type="ChEBI" id="CHEBI:29105"/>
    </ligand>
</feature>
<dbReference type="OrthoDB" id="9800361at2"/>
<comment type="function">
    <text evidence="4">Involved in the maturation of [NiFe] hydrogenases. Required for nickel insertion into the metal center of the hydrogenase.</text>
</comment>
<dbReference type="Proteomes" id="UP000003781">
    <property type="component" value="Unassembled WGS sequence"/>
</dbReference>
<dbReference type="GO" id="GO:0008270">
    <property type="term" value="F:zinc ion binding"/>
    <property type="evidence" value="ECO:0007669"/>
    <property type="project" value="UniProtKB-UniRule"/>
</dbReference>
<dbReference type="GO" id="GO:0016151">
    <property type="term" value="F:nickel cation binding"/>
    <property type="evidence" value="ECO:0007669"/>
    <property type="project" value="UniProtKB-UniRule"/>
</dbReference>
<comment type="similarity">
    <text evidence="4">Belongs to the HypA/HybF family.</text>
</comment>
<dbReference type="PANTHER" id="PTHR34535:SF3">
    <property type="entry name" value="HYDROGENASE MATURATION FACTOR HYPA"/>
    <property type="match status" value="1"/>
</dbReference>
<dbReference type="eggNOG" id="COG0375">
    <property type="taxonomic scope" value="Bacteria"/>
</dbReference>
<evidence type="ECO:0000256" key="3">
    <source>
        <dbReference type="ARBA" id="ARBA00022833"/>
    </source>
</evidence>
<protein>
    <recommendedName>
        <fullName evidence="4">Hydrogenase maturation factor HypA</fullName>
    </recommendedName>
</protein>
<keyword evidence="6" id="KW-1185">Reference proteome</keyword>
<evidence type="ECO:0000256" key="2">
    <source>
        <dbReference type="ARBA" id="ARBA00022723"/>
    </source>
</evidence>
<dbReference type="HAMAP" id="MF_00213">
    <property type="entry name" value="HypA_HybF"/>
    <property type="match status" value="1"/>
</dbReference>